<dbReference type="Proteomes" id="UP000005744">
    <property type="component" value="Unassembled WGS sequence"/>
</dbReference>
<name>I3CI24_9GAMM</name>
<dbReference type="RefSeq" id="WP_002690311.1">
    <property type="nucleotide sequence ID" value="NZ_JH600070.1"/>
</dbReference>
<organism evidence="3 4">
    <name type="scientific">Beggiatoa alba B18LD</name>
    <dbReference type="NCBI Taxonomy" id="395493"/>
    <lineage>
        <taxon>Bacteria</taxon>
        <taxon>Pseudomonadati</taxon>
        <taxon>Pseudomonadota</taxon>
        <taxon>Gammaproteobacteria</taxon>
        <taxon>Thiotrichales</taxon>
        <taxon>Thiotrichaceae</taxon>
        <taxon>Beggiatoa</taxon>
    </lineage>
</organism>
<dbReference type="STRING" id="395493.BegalDRAFT_2416"/>
<feature type="signal peptide" evidence="2">
    <location>
        <begin position="1"/>
        <end position="26"/>
    </location>
</feature>
<proteinExistence type="predicted"/>
<dbReference type="PROSITE" id="PS51257">
    <property type="entry name" value="PROKAR_LIPOPROTEIN"/>
    <property type="match status" value="1"/>
</dbReference>
<keyword evidence="4" id="KW-1185">Reference proteome</keyword>
<evidence type="ECO:0000313" key="4">
    <source>
        <dbReference type="Proteomes" id="UP000005744"/>
    </source>
</evidence>
<feature type="chain" id="PRO_5003668933" description="Secreted protein" evidence="2">
    <location>
        <begin position="27"/>
        <end position="71"/>
    </location>
</feature>
<evidence type="ECO:0000313" key="3">
    <source>
        <dbReference type="EMBL" id="EIJ43267.1"/>
    </source>
</evidence>
<evidence type="ECO:0008006" key="5">
    <source>
        <dbReference type="Google" id="ProtNLM"/>
    </source>
</evidence>
<keyword evidence="2" id="KW-0732">Signal</keyword>
<feature type="compositionally biased region" description="Basic and acidic residues" evidence="1">
    <location>
        <begin position="62"/>
        <end position="71"/>
    </location>
</feature>
<reference evidence="3 4" key="1">
    <citation type="submission" date="2011-11" db="EMBL/GenBank/DDBJ databases">
        <title>Improved High-Quality Draft sequence of Beggiatoa alba B18lD.</title>
        <authorList>
            <consortium name="US DOE Joint Genome Institute"/>
            <person name="Lucas S."/>
            <person name="Han J."/>
            <person name="Lapidus A."/>
            <person name="Cheng J.-F."/>
            <person name="Goodwin L."/>
            <person name="Pitluck S."/>
            <person name="Peters L."/>
            <person name="Mikhailova N."/>
            <person name="Held B."/>
            <person name="Detter J.C."/>
            <person name="Han C."/>
            <person name="Tapia R."/>
            <person name="Land M."/>
            <person name="Hauser L."/>
            <person name="Kyrpides N."/>
            <person name="Ivanova N."/>
            <person name="Pagani I."/>
            <person name="Samuel K."/>
            <person name="Teske A."/>
            <person name="Mueller J."/>
            <person name="Woyke T."/>
        </authorList>
    </citation>
    <scope>NUCLEOTIDE SEQUENCE [LARGE SCALE GENOMIC DNA]</scope>
    <source>
        <strain evidence="3 4">B18LD</strain>
    </source>
</reference>
<evidence type="ECO:0000256" key="1">
    <source>
        <dbReference type="SAM" id="MobiDB-lite"/>
    </source>
</evidence>
<dbReference type="HOGENOM" id="CLU_2731872_0_0_6"/>
<dbReference type="AlphaFoldDB" id="I3CI24"/>
<dbReference type="EMBL" id="JH600070">
    <property type="protein sequence ID" value="EIJ43267.1"/>
    <property type="molecule type" value="Genomic_DNA"/>
</dbReference>
<protein>
    <recommendedName>
        <fullName evidence="5">Secreted protein</fullName>
    </recommendedName>
</protein>
<accession>I3CI24</accession>
<sequence>MLPLYRYLSLSLAILLTLLASLTACSDASNNQSQQNNNITITEEVKRPLDKAQGVENTLKQQAEKQEKETQ</sequence>
<evidence type="ECO:0000256" key="2">
    <source>
        <dbReference type="SAM" id="SignalP"/>
    </source>
</evidence>
<gene>
    <name evidence="3" type="ORF">BegalDRAFT_2416</name>
</gene>
<feature type="region of interest" description="Disordered" evidence="1">
    <location>
        <begin position="50"/>
        <end position="71"/>
    </location>
</feature>